<dbReference type="EMBL" id="AP015041">
    <property type="protein sequence ID" value="BAT94686.1"/>
    <property type="molecule type" value="Genomic_DNA"/>
</dbReference>
<accession>A0A0S3SPA1</accession>
<evidence type="ECO:0000313" key="3">
    <source>
        <dbReference type="Proteomes" id="UP000291084"/>
    </source>
</evidence>
<organism evidence="2 3">
    <name type="scientific">Vigna angularis var. angularis</name>
    <dbReference type="NCBI Taxonomy" id="157739"/>
    <lineage>
        <taxon>Eukaryota</taxon>
        <taxon>Viridiplantae</taxon>
        <taxon>Streptophyta</taxon>
        <taxon>Embryophyta</taxon>
        <taxon>Tracheophyta</taxon>
        <taxon>Spermatophyta</taxon>
        <taxon>Magnoliopsida</taxon>
        <taxon>eudicotyledons</taxon>
        <taxon>Gunneridae</taxon>
        <taxon>Pentapetalae</taxon>
        <taxon>rosids</taxon>
        <taxon>fabids</taxon>
        <taxon>Fabales</taxon>
        <taxon>Fabaceae</taxon>
        <taxon>Papilionoideae</taxon>
        <taxon>50 kb inversion clade</taxon>
        <taxon>NPAAA clade</taxon>
        <taxon>indigoferoid/millettioid clade</taxon>
        <taxon>Phaseoleae</taxon>
        <taxon>Vigna</taxon>
    </lineage>
</organism>
<sequence length="127" mass="14762">IYAEITFLSENSLLFSVFLLNFLLTVPFIGAFIRLTHSMSSSHADELSKINKQLKQLLLSQANFANALHDISTRTTLLESKSPQQSPHHTIPRLIKFDLPTFEFHVKAKWHYLLFLLHKGNILYYYK</sequence>
<evidence type="ECO:0000313" key="2">
    <source>
        <dbReference type="EMBL" id="BAT94686.1"/>
    </source>
</evidence>
<feature type="non-terminal residue" evidence="2">
    <location>
        <position position="1"/>
    </location>
</feature>
<keyword evidence="1" id="KW-0812">Transmembrane</keyword>
<keyword evidence="3" id="KW-1185">Reference proteome</keyword>
<name>A0A0S3SPA1_PHAAN</name>
<feature type="transmembrane region" description="Helical" evidence="1">
    <location>
        <begin position="12"/>
        <end position="33"/>
    </location>
</feature>
<evidence type="ECO:0000256" key="1">
    <source>
        <dbReference type="SAM" id="Phobius"/>
    </source>
</evidence>
<proteinExistence type="predicted"/>
<gene>
    <name evidence="2" type="primary">Vigan.08G130800</name>
    <name evidence="2" type="ORF">VIGAN_08130800</name>
</gene>
<dbReference type="AlphaFoldDB" id="A0A0S3SPA1"/>
<protein>
    <submittedName>
        <fullName evidence="2">Uncharacterized protein</fullName>
    </submittedName>
</protein>
<reference evidence="2 3" key="1">
    <citation type="journal article" date="2015" name="Sci. Rep.">
        <title>The power of single molecule real-time sequencing technology in the de novo assembly of a eukaryotic genome.</title>
        <authorList>
            <person name="Sakai H."/>
            <person name="Naito K."/>
            <person name="Ogiso-Tanaka E."/>
            <person name="Takahashi Y."/>
            <person name="Iseki K."/>
            <person name="Muto C."/>
            <person name="Satou K."/>
            <person name="Teruya K."/>
            <person name="Shiroma A."/>
            <person name="Shimoji M."/>
            <person name="Hirano T."/>
            <person name="Itoh T."/>
            <person name="Kaga A."/>
            <person name="Tomooka N."/>
        </authorList>
    </citation>
    <scope>NUCLEOTIDE SEQUENCE [LARGE SCALE GENOMIC DNA]</scope>
    <source>
        <strain evidence="3">cv. Shumari</strain>
    </source>
</reference>
<keyword evidence="1" id="KW-0472">Membrane</keyword>
<keyword evidence="1" id="KW-1133">Transmembrane helix</keyword>
<dbReference type="Proteomes" id="UP000291084">
    <property type="component" value="Chromosome 8"/>
</dbReference>